<gene>
    <name evidence="2" type="ORF">XENOCAPTIV_021234</name>
</gene>
<dbReference type="Gene3D" id="3.30.40.10">
    <property type="entry name" value="Zinc/RING finger domain, C3HC4 (zinc finger)"/>
    <property type="match status" value="1"/>
</dbReference>
<evidence type="ECO:0000256" key="1">
    <source>
        <dbReference type="SAM" id="MobiDB-lite"/>
    </source>
</evidence>
<feature type="compositionally biased region" description="Pro residues" evidence="1">
    <location>
        <begin position="327"/>
        <end position="359"/>
    </location>
</feature>
<dbReference type="InterPro" id="IPR013083">
    <property type="entry name" value="Znf_RING/FYVE/PHD"/>
</dbReference>
<feature type="region of interest" description="Disordered" evidence="1">
    <location>
        <begin position="98"/>
        <end position="294"/>
    </location>
</feature>
<dbReference type="Proteomes" id="UP001434883">
    <property type="component" value="Unassembled WGS sequence"/>
</dbReference>
<evidence type="ECO:0000313" key="2">
    <source>
        <dbReference type="EMBL" id="MEQ2211288.1"/>
    </source>
</evidence>
<keyword evidence="3" id="KW-1185">Reference proteome</keyword>
<feature type="compositionally biased region" description="Low complexity" evidence="1">
    <location>
        <begin position="135"/>
        <end position="169"/>
    </location>
</feature>
<name>A0ABV0RUL5_9TELE</name>
<dbReference type="PANTHER" id="PTHR15439">
    <property type="entry name" value="RETINOBLASTOMA-BINDING PROTEIN 6"/>
    <property type="match status" value="1"/>
</dbReference>
<sequence length="374" mass="39762">MTDAVVIPCCGNSYCDDCIRSALLDSEEHICYTCKQSDVSPDNLIANKFLRQAVNNFKNETGYTKHGRKQVQHAAPLPPRPQLVRPLQSRQQDPLLVNVANPPSASAPTIPPKVEVTPPAPSAAAPPVPAPPPVSITTSAPSVSTTTPTPSVSTTSAAPSVPDASTSPATPSPPHAEAGEHKEASPVPAPVVDCHSPVVSKSQGEPPPPGESDPEPHVTRASSGTPERPSQSYSLPVIGHLPPARPSHPPGHQTRSNQSHRGGNRHWYRNRGEHPSTLVQSAPPPAPALRVYPPTMYPPAPQPYIPQYSSGPGLIPPPTISFHPQPLYAPGPPGLNPPWVTPGAQPPLMPLPPSLPQPPLSKEDFYRQRHHRQD</sequence>
<feature type="non-terminal residue" evidence="2">
    <location>
        <position position="374"/>
    </location>
</feature>
<dbReference type="InterPro" id="IPR033489">
    <property type="entry name" value="RBBP6"/>
</dbReference>
<dbReference type="SUPFAM" id="SSF57850">
    <property type="entry name" value="RING/U-box"/>
    <property type="match status" value="1"/>
</dbReference>
<organism evidence="2 3">
    <name type="scientific">Xenoophorus captivus</name>
    <dbReference type="NCBI Taxonomy" id="1517983"/>
    <lineage>
        <taxon>Eukaryota</taxon>
        <taxon>Metazoa</taxon>
        <taxon>Chordata</taxon>
        <taxon>Craniata</taxon>
        <taxon>Vertebrata</taxon>
        <taxon>Euteleostomi</taxon>
        <taxon>Actinopterygii</taxon>
        <taxon>Neopterygii</taxon>
        <taxon>Teleostei</taxon>
        <taxon>Neoteleostei</taxon>
        <taxon>Acanthomorphata</taxon>
        <taxon>Ovalentaria</taxon>
        <taxon>Atherinomorphae</taxon>
        <taxon>Cyprinodontiformes</taxon>
        <taxon>Goodeidae</taxon>
        <taxon>Xenoophorus</taxon>
    </lineage>
</organism>
<feature type="region of interest" description="Disordered" evidence="1">
    <location>
        <begin position="308"/>
        <end position="374"/>
    </location>
</feature>
<dbReference type="PANTHER" id="PTHR15439:SF0">
    <property type="entry name" value="CELL DIVISION CYCLE AND APOPTOSIS REGULATOR PROTEIN 1-RELATED"/>
    <property type="match status" value="1"/>
</dbReference>
<evidence type="ECO:0000313" key="3">
    <source>
        <dbReference type="Proteomes" id="UP001434883"/>
    </source>
</evidence>
<protein>
    <submittedName>
        <fullName evidence="2">Uncharacterized protein</fullName>
    </submittedName>
</protein>
<dbReference type="CDD" id="cd16620">
    <property type="entry name" value="vRING-HC-C4C4_RBBP6"/>
    <property type="match status" value="1"/>
</dbReference>
<feature type="compositionally biased region" description="Polar residues" evidence="1">
    <location>
        <begin position="220"/>
        <end position="234"/>
    </location>
</feature>
<proteinExistence type="predicted"/>
<dbReference type="EMBL" id="JAHRIN010058862">
    <property type="protein sequence ID" value="MEQ2211288.1"/>
    <property type="molecule type" value="Genomic_DNA"/>
</dbReference>
<accession>A0ABV0RUL5</accession>
<comment type="caution">
    <text evidence="2">The sequence shown here is derived from an EMBL/GenBank/DDBJ whole genome shotgun (WGS) entry which is preliminary data.</text>
</comment>
<reference evidence="2 3" key="1">
    <citation type="submission" date="2021-06" db="EMBL/GenBank/DDBJ databases">
        <authorList>
            <person name="Palmer J.M."/>
        </authorList>
    </citation>
    <scope>NUCLEOTIDE SEQUENCE [LARGE SCALE GENOMIC DNA]</scope>
    <source>
        <strain evidence="2 3">XC_2019</strain>
        <tissue evidence="2">Muscle</tissue>
    </source>
</reference>
<feature type="compositionally biased region" description="Pro residues" evidence="1">
    <location>
        <begin position="118"/>
        <end position="134"/>
    </location>
</feature>